<keyword evidence="2" id="KW-0732">Signal</keyword>
<proteinExistence type="predicted"/>
<sequence>MTRFTNINTLVCLAAVIIFFTPIPAAPVQDNIAIMENARAMQILATATVRERDHTKGLKLPTHIRTHQDLACFVSEKIASMRIPWESPYTVDQLRSIPDKSMSKVQVDFTRPYHSLFFEKMKTLFRQIELTMMELRNSELLKPELDKVALELLRHYDLEGMYRKHIQQYCSVVGRIYSCKELELPNYDWERLRNKLPEKELLRVRDDPATAEFIESLCGTVKNAIAHRKRDMLGVFPANLRSQKMLKPYVGKNIKRIVENSVPAATPFEGHLFELPNDAMSEDQMVLTGLYHRLVYEKLKTLLQKLENFMTAHETTGSFEAALAEVESAIRKHHSLEGQYREVCESTFGEAINWLKLEPLEGDWARRECIYNLQSTPEDQTPTSHDEPISANALG</sequence>
<dbReference type="VEuPathDB" id="FungiDB:SeMB42_g05475"/>
<accession>A0A507C6G2</accession>
<organism evidence="3 4">
    <name type="scientific">Synchytrium endobioticum</name>
    <dbReference type="NCBI Taxonomy" id="286115"/>
    <lineage>
        <taxon>Eukaryota</taxon>
        <taxon>Fungi</taxon>
        <taxon>Fungi incertae sedis</taxon>
        <taxon>Chytridiomycota</taxon>
        <taxon>Chytridiomycota incertae sedis</taxon>
        <taxon>Chytridiomycetes</taxon>
        <taxon>Synchytriales</taxon>
        <taxon>Synchytriaceae</taxon>
        <taxon>Synchytrium</taxon>
    </lineage>
</organism>
<feature type="non-terminal residue" evidence="3">
    <location>
        <position position="395"/>
    </location>
</feature>
<dbReference type="EMBL" id="QEAM01000923">
    <property type="protein sequence ID" value="TPX33065.1"/>
    <property type="molecule type" value="Genomic_DNA"/>
</dbReference>
<dbReference type="AlphaFoldDB" id="A0A507C6G2"/>
<name>A0A507C6G2_9FUNG</name>
<gene>
    <name evidence="3" type="ORF">SeLEV6574_g08416</name>
</gene>
<evidence type="ECO:0000313" key="3">
    <source>
        <dbReference type="EMBL" id="TPX33065.1"/>
    </source>
</evidence>
<feature type="region of interest" description="Disordered" evidence="1">
    <location>
        <begin position="375"/>
        <end position="395"/>
    </location>
</feature>
<feature type="chain" id="PRO_5021446297" evidence="2">
    <location>
        <begin position="26"/>
        <end position="395"/>
    </location>
</feature>
<feature type="signal peptide" evidence="2">
    <location>
        <begin position="1"/>
        <end position="25"/>
    </location>
</feature>
<dbReference type="Proteomes" id="UP000320475">
    <property type="component" value="Unassembled WGS sequence"/>
</dbReference>
<evidence type="ECO:0000256" key="1">
    <source>
        <dbReference type="SAM" id="MobiDB-lite"/>
    </source>
</evidence>
<evidence type="ECO:0000313" key="4">
    <source>
        <dbReference type="Proteomes" id="UP000320475"/>
    </source>
</evidence>
<evidence type="ECO:0000256" key="2">
    <source>
        <dbReference type="SAM" id="SignalP"/>
    </source>
</evidence>
<comment type="caution">
    <text evidence="3">The sequence shown here is derived from an EMBL/GenBank/DDBJ whole genome shotgun (WGS) entry which is preliminary data.</text>
</comment>
<reference evidence="3 4" key="1">
    <citation type="journal article" date="2019" name="Sci. Rep.">
        <title>Comparative genomics of chytrid fungi reveal insights into the obligate biotrophic and pathogenic lifestyle of Synchytrium endobioticum.</title>
        <authorList>
            <person name="van de Vossenberg B.T.L.H."/>
            <person name="Warris S."/>
            <person name="Nguyen H.D.T."/>
            <person name="van Gent-Pelzer M.P.E."/>
            <person name="Joly D.L."/>
            <person name="van de Geest H.C."/>
            <person name="Bonants P.J.M."/>
            <person name="Smith D.S."/>
            <person name="Levesque C.A."/>
            <person name="van der Lee T.A.J."/>
        </authorList>
    </citation>
    <scope>NUCLEOTIDE SEQUENCE [LARGE SCALE GENOMIC DNA]</scope>
    <source>
        <strain evidence="3 4">LEV6574</strain>
    </source>
</reference>
<protein>
    <submittedName>
        <fullName evidence="3">Uncharacterized protein</fullName>
    </submittedName>
</protein>